<dbReference type="AlphaFoldDB" id="A0AA38XQ11"/>
<comment type="caution">
    <text evidence="2">The sequence shown here is derived from an EMBL/GenBank/DDBJ whole genome shotgun (WGS) entry which is preliminary data.</text>
</comment>
<dbReference type="InterPro" id="IPR052897">
    <property type="entry name" value="Sec-Metab_Biosynth_Hydrolase"/>
</dbReference>
<dbReference type="InterPro" id="IPR000073">
    <property type="entry name" value="AB_hydrolase_1"/>
</dbReference>
<reference evidence="2" key="1">
    <citation type="submission" date="2022-10" db="EMBL/GenBank/DDBJ databases">
        <title>Culturing micro-colonial fungi from biological soil crusts in the Mojave desert and describing Neophaeococcomyces mojavensis, and introducing the new genera and species Taxawa tesnikishii.</title>
        <authorList>
            <person name="Kurbessoian T."/>
            <person name="Stajich J.E."/>
        </authorList>
    </citation>
    <scope>NUCLEOTIDE SEQUENCE</scope>
    <source>
        <strain evidence="2">TK_41</strain>
    </source>
</reference>
<evidence type="ECO:0000313" key="2">
    <source>
        <dbReference type="EMBL" id="KAJ9617091.1"/>
    </source>
</evidence>
<evidence type="ECO:0000259" key="1">
    <source>
        <dbReference type="Pfam" id="PF12697"/>
    </source>
</evidence>
<protein>
    <recommendedName>
        <fullName evidence="1">AB hydrolase-1 domain-containing protein</fullName>
    </recommendedName>
</protein>
<dbReference type="InterPro" id="IPR029058">
    <property type="entry name" value="AB_hydrolase_fold"/>
</dbReference>
<keyword evidence="3" id="KW-1185">Reference proteome</keyword>
<dbReference type="Gene3D" id="3.40.50.1820">
    <property type="entry name" value="alpha/beta hydrolase"/>
    <property type="match status" value="1"/>
</dbReference>
<feature type="domain" description="AB hydrolase-1" evidence="1">
    <location>
        <begin position="7"/>
        <end position="239"/>
    </location>
</feature>
<evidence type="ECO:0000313" key="3">
    <source>
        <dbReference type="Proteomes" id="UP001172673"/>
    </source>
</evidence>
<organism evidence="2 3">
    <name type="scientific">Cladophialophora chaetospira</name>
    <dbReference type="NCBI Taxonomy" id="386627"/>
    <lineage>
        <taxon>Eukaryota</taxon>
        <taxon>Fungi</taxon>
        <taxon>Dikarya</taxon>
        <taxon>Ascomycota</taxon>
        <taxon>Pezizomycotina</taxon>
        <taxon>Eurotiomycetes</taxon>
        <taxon>Chaetothyriomycetidae</taxon>
        <taxon>Chaetothyriales</taxon>
        <taxon>Herpotrichiellaceae</taxon>
        <taxon>Cladophialophora</taxon>
    </lineage>
</organism>
<proteinExistence type="predicted"/>
<dbReference type="PANTHER" id="PTHR37017">
    <property type="entry name" value="AB HYDROLASE-1 DOMAIN-CONTAINING PROTEIN-RELATED"/>
    <property type="match status" value="1"/>
</dbReference>
<name>A0AA38XQ11_9EURO</name>
<dbReference type="EMBL" id="JAPDRK010000001">
    <property type="protein sequence ID" value="KAJ9617091.1"/>
    <property type="molecule type" value="Genomic_DNA"/>
</dbReference>
<dbReference type="SUPFAM" id="SSF53474">
    <property type="entry name" value="alpha/beta-Hydrolases"/>
    <property type="match status" value="1"/>
</dbReference>
<gene>
    <name evidence="2" type="ORF">H2200_000812</name>
</gene>
<accession>A0AA38XQ11</accession>
<sequence>MSSKPVIVFVPGAWHSPDGFHLVVPELQAAGYETRGVTLASVGASTPLKDFQPDVKAIQDVLKPLVDEGKDIVLVVHSYGGVIGNEAVQGFAKSEREKEGKKGGVSHIYFCCAFALPEGVSLMDALNGKDLPWWQFNDARDSVTPATPIETFYNDVKEPEKYVKMLQPHSYGTFHSKATHPAWKHVPSTYLVCEKDEAIPLHAQKGMIEGAQKAGADMKVETVDASHSPFLSIPEEVAQSIRRAAGESV</sequence>
<dbReference type="Pfam" id="PF12697">
    <property type="entry name" value="Abhydrolase_6"/>
    <property type="match status" value="1"/>
</dbReference>
<dbReference type="PANTHER" id="PTHR37017:SF11">
    <property type="entry name" value="ESTERASE_LIPASE_THIOESTERASE DOMAIN-CONTAINING PROTEIN"/>
    <property type="match status" value="1"/>
</dbReference>
<dbReference type="Proteomes" id="UP001172673">
    <property type="component" value="Unassembled WGS sequence"/>
</dbReference>